<feature type="transmembrane region" description="Helical" evidence="2">
    <location>
        <begin position="279"/>
        <end position="303"/>
    </location>
</feature>
<feature type="transmembrane region" description="Helical" evidence="2">
    <location>
        <begin position="97"/>
        <end position="116"/>
    </location>
</feature>
<feature type="transmembrane region" description="Helical" evidence="2">
    <location>
        <begin position="255"/>
        <end position="273"/>
    </location>
</feature>
<evidence type="ECO:0000313" key="3">
    <source>
        <dbReference type="EMBL" id="MFD1845227.1"/>
    </source>
</evidence>
<evidence type="ECO:0008006" key="5">
    <source>
        <dbReference type="Google" id="ProtNLM"/>
    </source>
</evidence>
<feature type="transmembrane region" description="Helical" evidence="2">
    <location>
        <begin position="224"/>
        <end position="243"/>
    </location>
</feature>
<dbReference type="EMBL" id="JBHUGA010000003">
    <property type="protein sequence ID" value="MFD1845227.1"/>
    <property type="molecule type" value="Genomic_DNA"/>
</dbReference>
<feature type="transmembrane region" description="Helical" evidence="2">
    <location>
        <begin position="188"/>
        <end position="212"/>
    </location>
</feature>
<protein>
    <recommendedName>
        <fullName evidence="5">Tellurite resistance protein TehA</fullName>
    </recommendedName>
</protein>
<gene>
    <name evidence="3" type="ORF">ACFSFX_01280</name>
</gene>
<keyword evidence="2" id="KW-1133">Transmembrane helix</keyword>
<keyword evidence="2" id="KW-0472">Membrane</keyword>
<feature type="transmembrane region" description="Helical" evidence="2">
    <location>
        <begin position="155"/>
        <end position="176"/>
    </location>
</feature>
<organism evidence="3 4">
    <name type="scientific">Arthrobacter flavus</name>
    <dbReference type="NCBI Taxonomy" id="95172"/>
    <lineage>
        <taxon>Bacteria</taxon>
        <taxon>Bacillati</taxon>
        <taxon>Actinomycetota</taxon>
        <taxon>Actinomycetes</taxon>
        <taxon>Micrococcales</taxon>
        <taxon>Micrococcaceae</taxon>
        <taxon>Arthrobacter</taxon>
    </lineage>
</organism>
<feature type="transmembrane region" description="Helical" evidence="2">
    <location>
        <begin position="344"/>
        <end position="363"/>
    </location>
</feature>
<evidence type="ECO:0000256" key="2">
    <source>
        <dbReference type="SAM" id="Phobius"/>
    </source>
</evidence>
<name>A0ABW4Q1J7_9MICC</name>
<feature type="transmembrane region" description="Helical" evidence="2">
    <location>
        <begin position="123"/>
        <end position="143"/>
    </location>
</feature>
<dbReference type="RefSeq" id="WP_343877258.1">
    <property type="nucleotide sequence ID" value="NZ_BAAAIJ010000003.1"/>
</dbReference>
<comment type="caution">
    <text evidence="3">The sequence shown here is derived from an EMBL/GenBank/DDBJ whole genome shotgun (WGS) entry which is preliminary data.</text>
</comment>
<accession>A0ABW4Q1J7</accession>
<dbReference type="Proteomes" id="UP001597307">
    <property type="component" value="Unassembled WGS sequence"/>
</dbReference>
<keyword evidence="2" id="KW-0812">Transmembrane</keyword>
<sequence>MSRYLIIGAICGLAWSAALRGWMAELTISMPNTQSQVTWLTLVLVLLPGVAVGTTLGYSAYLRTVGRGGSRWLIFSPILFASALLDPRIFISLITDGLGAGSLLTIATALSLGYVLTRPHWSISRALTAMLCAVGLLIVFGIGEMAAPLGTPRGMWVGLFGVALVMLLGIASVLPYRPLRRSLGARWWIALGSLAGFAWAAGLRSFMAQVAIKDGSSITWSGTFLWILAPGLVTGGLLGWAAYLRRHGGPRLSHWLASSPFLFAALLVPPLLTLDFEEFFAAAIGGGTIGVPAAALAGAYALAGRRTWLRILSSLFPLSSIPIWVLTASQIGGDQLGLDTARGLWVALYYWSLLGVIALACAIPMRITPKGVHHGASDQPPVPGLASPRNTRHAH</sequence>
<proteinExistence type="predicted"/>
<reference evidence="4" key="1">
    <citation type="journal article" date="2019" name="Int. J. Syst. Evol. Microbiol.">
        <title>The Global Catalogue of Microorganisms (GCM) 10K type strain sequencing project: providing services to taxonomists for standard genome sequencing and annotation.</title>
        <authorList>
            <consortium name="The Broad Institute Genomics Platform"/>
            <consortium name="The Broad Institute Genome Sequencing Center for Infectious Disease"/>
            <person name="Wu L."/>
            <person name="Ma J."/>
        </authorList>
    </citation>
    <scope>NUCLEOTIDE SEQUENCE [LARGE SCALE GENOMIC DNA]</scope>
    <source>
        <strain evidence="4">JCM 11496</strain>
    </source>
</reference>
<keyword evidence="4" id="KW-1185">Reference proteome</keyword>
<evidence type="ECO:0000256" key="1">
    <source>
        <dbReference type="SAM" id="MobiDB-lite"/>
    </source>
</evidence>
<feature type="region of interest" description="Disordered" evidence="1">
    <location>
        <begin position="373"/>
        <end position="395"/>
    </location>
</feature>
<feature type="transmembrane region" description="Helical" evidence="2">
    <location>
        <begin position="36"/>
        <end position="60"/>
    </location>
</feature>
<feature type="transmembrane region" description="Helical" evidence="2">
    <location>
        <begin position="72"/>
        <end position="91"/>
    </location>
</feature>
<evidence type="ECO:0000313" key="4">
    <source>
        <dbReference type="Proteomes" id="UP001597307"/>
    </source>
</evidence>
<feature type="transmembrane region" description="Helical" evidence="2">
    <location>
        <begin position="315"/>
        <end position="332"/>
    </location>
</feature>